<dbReference type="KEGG" id="pno:SNOG_04821"/>
<evidence type="ECO:0000313" key="2">
    <source>
        <dbReference type="EMBL" id="QRD01838.1"/>
    </source>
</evidence>
<dbReference type="AlphaFoldDB" id="A0A7U2FAR4"/>
<feature type="chain" id="PRO_5034852627" description="Ecp2 effector protein domain-containing protein" evidence="1">
    <location>
        <begin position="19"/>
        <end position="133"/>
    </location>
</feature>
<keyword evidence="1" id="KW-0732">Signal</keyword>
<dbReference type="Proteomes" id="UP000663193">
    <property type="component" value="Chromosome 13"/>
</dbReference>
<keyword evidence="3" id="KW-1185">Reference proteome</keyword>
<feature type="signal peptide" evidence="1">
    <location>
        <begin position="1"/>
        <end position="18"/>
    </location>
</feature>
<evidence type="ECO:0000313" key="3">
    <source>
        <dbReference type="Proteomes" id="UP000663193"/>
    </source>
</evidence>
<dbReference type="EMBL" id="CP069035">
    <property type="protein sequence ID" value="QRD01838.1"/>
    <property type="molecule type" value="Genomic_DNA"/>
</dbReference>
<name>A0A7U2FAR4_PHANO</name>
<evidence type="ECO:0008006" key="4">
    <source>
        <dbReference type="Google" id="ProtNLM"/>
    </source>
</evidence>
<protein>
    <recommendedName>
        <fullName evidence="4">Ecp2 effector protein domain-containing protein</fullName>
    </recommendedName>
</protein>
<sequence>MLFKSILPILAAAATAAALPQQSEVDQWTYPQFPENGASCPGWPGEEPTLWSFAQLKELAVEASKSPPYSDSAANHGGSCGFSVGIPMHIIGTDKGIGMISVAVDKTAKTIRLCGLQGKDNNNDGYNDSCEDL</sequence>
<dbReference type="RefSeq" id="XP_001795234.1">
    <property type="nucleotide sequence ID" value="XM_001795182.1"/>
</dbReference>
<reference evidence="3" key="1">
    <citation type="journal article" date="2021" name="BMC Genomics">
        <title>Chromosome-level genome assembly and manually-curated proteome of model necrotroph Parastagonospora nodorum Sn15 reveals a genome-wide trove of candidate effector homologs, and redundancy of virulence-related functions within an accessory chromosome.</title>
        <authorList>
            <person name="Bertazzoni S."/>
            <person name="Jones D.A.B."/>
            <person name="Phan H.T."/>
            <person name="Tan K.-C."/>
            <person name="Hane J.K."/>
        </authorList>
    </citation>
    <scope>NUCLEOTIDE SEQUENCE [LARGE SCALE GENOMIC DNA]</scope>
    <source>
        <strain evidence="3">SN15 / ATCC MYA-4574 / FGSC 10173)</strain>
    </source>
</reference>
<dbReference type="VEuPathDB" id="FungiDB:JI435_048210"/>
<gene>
    <name evidence="2" type="ORF">JI435_048210</name>
</gene>
<proteinExistence type="predicted"/>
<organism evidence="2 3">
    <name type="scientific">Phaeosphaeria nodorum (strain SN15 / ATCC MYA-4574 / FGSC 10173)</name>
    <name type="common">Glume blotch fungus</name>
    <name type="synonym">Parastagonospora nodorum</name>
    <dbReference type="NCBI Taxonomy" id="321614"/>
    <lineage>
        <taxon>Eukaryota</taxon>
        <taxon>Fungi</taxon>
        <taxon>Dikarya</taxon>
        <taxon>Ascomycota</taxon>
        <taxon>Pezizomycotina</taxon>
        <taxon>Dothideomycetes</taxon>
        <taxon>Pleosporomycetidae</taxon>
        <taxon>Pleosporales</taxon>
        <taxon>Pleosporineae</taxon>
        <taxon>Phaeosphaeriaceae</taxon>
        <taxon>Parastagonospora</taxon>
    </lineage>
</organism>
<evidence type="ECO:0000256" key="1">
    <source>
        <dbReference type="SAM" id="SignalP"/>
    </source>
</evidence>
<accession>A0A7U2FAR4</accession>